<proteinExistence type="predicted"/>
<dbReference type="RefSeq" id="WP_377858118.1">
    <property type="nucleotide sequence ID" value="NZ_JBHLZU010000023.1"/>
</dbReference>
<dbReference type="InterPro" id="IPR029039">
    <property type="entry name" value="Flavoprotein-like_sf"/>
</dbReference>
<evidence type="ECO:0000259" key="2">
    <source>
        <dbReference type="Pfam" id="PF12724"/>
    </source>
</evidence>
<evidence type="ECO:0000256" key="1">
    <source>
        <dbReference type="SAM" id="Phobius"/>
    </source>
</evidence>
<keyword evidence="1" id="KW-0472">Membrane</keyword>
<organism evidence="3 4">
    <name type="scientific">Allokutzneria oryzae</name>
    <dbReference type="NCBI Taxonomy" id="1378989"/>
    <lineage>
        <taxon>Bacteria</taxon>
        <taxon>Bacillati</taxon>
        <taxon>Actinomycetota</taxon>
        <taxon>Actinomycetes</taxon>
        <taxon>Pseudonocardiales</taxon>
        <taxon>Pseudonocardiaceae</taxon>
        <taxon>Allokutzneria</taxon>
    </lineage>
</organism>
<dbReference type="Gene3D" id="3.40.50.360">
    <property type="match status" value="1"/>
</dbReference>
<name>A0ABV6A378_9PSEU</name>
<dbReference type="PANTHER" id="PTHR38030">
    <property type="entry name" value="PROTOPORPHYRINOGEN IX DEHYDROGENASE [MENAQUINONE]"/>
    <property type="match status" value="1"/>
</dbReference>
<dbReference type="EMBL" id="JBHLZU010000023">
    <property type="protein sequence ID" value="MFB9907622.1"/>
    <property type="molecule type" value="Genomic_DNA"/>
</dbReference>
<keyword evidence="4" id="KW-1185">Reference proteome</keyword>
<evidence type="ECO:0000313" key="4">
    <source>
        <dbReference type="Proteomes" id="UP001589693"/>
    </source>
</evidence>
<gene>
    <name evidence="3" type="ORF">ACFFQA_27120</name>
</gene>
<dbReference type="PANTHER" id="PTHR38030:SF2">
    <property type="entry name" value="PROTOPORPHYRINOGEN IX DEHYDROGENASE [QUINONE]"/>
    <property type="match status" value="1"/>
</dbReference>
<keyword evidence="1" id="KW-0812">Transmembrane</keyword>
<feature type="transmembrane region" description="Helical" evidence="1">
    <location>
        <begin position="227"/>
        <end position="246"/>
    </location>
</feature>
<sequence length="297" mass="32557">MTKALVTYTGRRGAVVEIADEVATVLRGKGHEVDLLPVHRVRDLRPYRVVVLGSAVYAGRWSTAAARFLRHNVSALSVRQVWLFACGPLRTDPDLLPTKVDMLVRSIGAADPVVFGGAARTAGDSAVPWRWHSQLAGDHLDRKRIVDWAREIARRAEDAQPPPEPPRRPQWTDEVAAVTGVVFLLASFTNLCVILLAPRQYVTIAEWAGAPEWVREVWTATAGTYPWFWMTLVAVYQLVVGAFALSGSRRLLGLAGAALFHVGLLALGLWLYAAPVLVLLLAALWSAAKPPPEKEKP</sequence>
<keyword evidence="1" id="KW-1133">Transmembrane helix</keyword>
<dbReference type="Proteomes" id="UP001589693">
    <property type="component" value="Unassembled WGS sequence"/>
</dbReference>
<feature type="transmembrane region" description="Helical" evidence="1">
    <location>
        <begin position="258"/>
        <end position="288"/>
    </location>
</feature>
<evidence type="ECO:0000313" key="3">
    <source>
        <dbReference type="EMBL" id="MFB9907622.1"/>
    </source>
</evidence>
<dbReference type="InterPro" id="IPR052200">
    <property type="entry name" value="Protoporphyrinogen_IX_DH"/>
</dbReference>
<dbReference type="Pfam" id="PF12724">
    <property type="entry name" value="Flavodoxin_5"/>
    <property type="match status" value="1"/>
</dbReference>
<accession>A0ABV6A378</accession>
<reference evidence="3 4" key="1">
    <citation type="submission" date="2024-09" db="EMBL/GenBank/DDBJ databases">
        <authorList>
            <person name="Sun Q."/>
            <person name="Mori K."/>
        </authorList>
    </citation>
    <scope>NUCLEOTIDE SEQUENCE [LARGE SCALE GENOMIC DNA]</scope>
    <source>
        <strain evidence="3 4">TBRC 7907</strain>
    </source>
</reference>
<comment type="caution">
    <text evidence="3">The sequence shown here is derived from an EMBL/GenBank/DDBJ whole genome shotgun (WGS) entry which is preliminary data.</text>
</comment>
<dbReference type="InterPro" id="IPR026816">
    <property type="entry name" value="Flavodoxin_dom"/>
</dbReference>
<feature type="transmembrane region" description="Helical" evidence="1">
    <location>
        <begin position="175"/>
        <end position="197"/>
    </location>
</feature>
<protein>
    <submittedName>
        <fullName evidence="3">Flavodoxin domain-containing protein</fullName>
    </submittedName>
</protein>
<dbReference type="SUPFAM" id="SSF52218">
    <property type="entry name" value="Flavoproteins"/>
    <property type="match status" value="1"/>
</dbReference>
<feature type="domain" description="Flavodoxin" evidence="2">
    <location>
        <begin position="5"/>
        <end position="96"/>
    </location>
</feature>